<feature type="compositionally biased region" description="Polar residues" evidence="1">
    <location>
        <begin position="9"/>
        <end position="19"/>
    </location>
</feature>
<sequence length="503" mass="54904">MSDDLCPSVGSSVDSTLFNENEEITEKETTDEGAAAAWVPPENERDQISKHEEAPQKGDPYVGFPSRMNLLQLKQKIERQRLTLSDVKDYQTNAMLLSEMKKIRQLSFSDGAVVKTSGMGSLHVQGSGMGDHDSYSKLALREEETIWHTPNREDKNDCTKGGSIIEQLLMSSDFRSSLSSKGAHGEPLSDSFTVSLDSGPNGGRPNKLSSGDDTTKMNSPDCNVHVEADGVEKTQNFLYSIRSVGDLASPSSGEFDVSDGVPLGSEGSQCGEASRGREATQCGETSQGREASRGREATQCGEVSQGRHPCKGMGISRIDSQYFTGELIGEGNGGESLPDGALPQRGKDAGGSANHPIVTKRHSRGEKTDHDLVEVVIRLSKLKIEERFKKKLHPFDEFCLSICVPISYDGGSDGMEEEQRARSASVNDLITCRMRSMDEEMDMPFLERIDMEGEKSTQKVTNVANMEITQKVTNAANVECTQKGGIKERPMDRTLPSRTIIFA</sequence>
<dbReference type="KEGG" id="pcy:PCYB_003220"/>
<feature type="region of interest" description="Disordered" evidence="1">
    <location>
        <begin position="248"/>
        <end position="311"/>
    </location>
</feature>
<dbReference type="AlphaFoldDB" id="K6UNK2"/>
<gene>
    <name evidence="2" type="ORF">PCYB_003220</name>
</gene>
<feature type="region of interest" description="Disordered" evidence="1">
    <location>
        <begin position="177"/>
        <end position="223"/>
    </location>
</feature>
<feature type="region of interest" description="Disordered" evidence="1">
    <location>
        <begin position="330"/>
        <end position="353"/>
    </location>
</feature>
<evidence type="ECO:0000313" key="3">
    <source>
        <dbReference type="Proteomes" id="UP000006319"/>
    </source>
</evidence>
<feature type="compositionally biased region" description="Polar residues" evidence="1">
    <location>
        <begin position="207"/>
        <end position="221"/>
    </location>
</feature>
<accession>K6UNK2</accession>
<evidence type="ECO:0000256" key="1">
    <source>
        <dbReference type="SAM" id="MobiDB-lite"/>
    </source>
</evidence>
<dbReference type="EMBL" id="DF157357">
    <property type="protein sequence ID" value="GAB69573.1"/>
    <property type="molecule type" value="Genomic_DNA"/>
</dbReference>
<evidence type="ECO:0000313" key="2">
    <source>
        <dbReference type="EMBL" id="GAB69573.1"/>
    </source>
</evidence>
<reference evidence="2 3" key="1">
    <citation type="journal article" date="2012" name="Nat. Genet.">
        <title>Plasmodium cynomolgi genome sequences provide insight into Plasmodium vivax and the monkey malaria clade.</title>
        <authorList>
            <person name="Tachibana S."/>
            <person name="Sullivan S.A."/>
            <person name="Kawai S."/>
            <person name="Nakamura S."/>
            <person name="Kim H.R."/>
            <person name="Goto N."/>
            <person name="Arisue N."/>
            <person name="Palacpac N.M.Q."/>
            <person name="Honma H."/>
            <person name="Yagi M."/>
            <person name="Tougan T."/>
            <person name="Katakai Y."/>
            <person name="Kaneko O."/>
            <person name="Mita T."/>
            <person name="Kita K."/>
            <person name="Yasutomi Y."/>
            <person name="Sutton P.L."/>
            <person name="Shakhbatyan R."/>
            <person name="Horii T."/>
            <person name="Yasunaga T."/>
            <person name="Barnwell J.W."/>
            <person name="Escalante A.A."/>
            <person name="Carlton J.M."/>
            <person name="Tanabe K."/>
        </authorList>
    </citation>
    <scope>NUCLEOTIDE SEQUENCE [LARGE SCALE GENOMIC DNA]</scope>
    <source>
        <strain evidence="2 3">B</strain>
    </source>
</reference>
<organism evidence="2 3">
    <name type="scientific">Plasmodium cynomolgi (strain B)</name>
    <dbReference type="NCBI Taxonomy" id="1120755"/>
    <lineage>
        <taxon>Eukaryota</taxon>
        <taxon>Sar</taxon>
        <taxon>Alveolata</taxon>
        <taxon>Apicomplexa</taxon>
        <taxon>Aconoidasida</taxon>
        <taxon>Haemosporida</taxon>
        <taxon>Plasmodiidae</taxon>
        <taxon>Plasmodium</taxon>
        <taxon>Plasmodium (Plasmodium)</taxon>
    </lineage>
</organism>
<keyword evidence="3" id="KW-1185">Reference proteome</keyword>
<dbReference type="GeneID" id="14696115"/>
<dbReference type="VEuPathDB" id="PlasmoDB:PCYB_003220"/>
<name>K6UNK2_PLACD</name>
<protein>
    <submittedName>
        <fullName evidence="2">Uncharacterized protein</fullName>
    </submittedName>
</protein>
<proteinExistence type="predicted"/>
<feature type="compositionally biased region" description="Basic and acidic residues" evidence="1">
    <location>
        <begin position="42"/>
        <end position="56"/>
    </location>
</feature>
<dbReference type="PhylomeDB" id="K6UNK2"/>
<dbReference type="RefSeq" id="XP_004227791.1">
    <property type="nucleotide sequence ID" value="XM_004227743.1"/>
</dbReference>
<feature type="region of interest" description="Disordered" evidence="1">
    <location>
        <begin position="1"/>
        <end position="63"/>
    </location>
</feature>
<dbReference type="Proteomes" id="UP000006319">
    <property type="component" value="Unassembled WGS sequence"/>
</dbReference>